<name>A0ACB8S8E4_9AGAM</name>
<protein>
    <submittedName>
        <fullName evidence="1">Uncharacterized protein</fullName>
    </submittedName>
</protein>
<reference evidence="1" key="2">
    <citation type="journal article" date="2022" name="New Phytol.">
        <title>Evolutionary transition to the ectomycorrhizal habit in the genomes of a hyperdiverse lineage of mushroom-forming fungi.</title>
        <authorList>
            <person name="Looney B."/>
            <person name="Miyauchi S."/>
            <person name="Morin E."/>
            <person name="Drula E."/>
            <person name="Courty P.E."/>
            <person name="Kohler A."/>
            <person name="Kuo A."/>
            <person name="LaButti K."/>
            <person name="Pangilinan J."/>
            <person name="Lipzen A."/>
            <person name="Riley R."/>
            <person name="Andreopoulos W."/>
            <person name="He G."/>
            <person name="Johnson J."/>
            <person name="Nolan M."/>
            <person name="Tritt A."/>
            <person name="Barry K.W."/>
            <person name="Grigoriev I.V."/>
            <person name="Nagy L.G."/>
            <person name="Hibbett D."/>
            <person name="Henrissat B."/>
            <person name="Matheny P.B."/>
            <person name="Labbe J."/>
            <person name="Martin F.M."/>
        </authorList>
    </citation>
    <scope>NUCLEOTIDE SEQUENCE</scope>
    <source>
        <strain evidence="1">FP105234-sp</strain>
    </source>
</reference>
<comment type="caution">
    <text evidence="1">The sequence shown here is derived from an EMBL/GenBank/DDBJ whole genome shotgun (WGS) entry which is preliminary data.</text>
</comment>
<proteinExistence type="predicted"/>
<keyword evidence="2" id="KW-1185">Reference proteome</keyword>
<evidence type="ECO:0000313" key="2">
    <source>
        <dbReference type="Proteomes" id="UP000814033"/>
    </source>
</evidence>
<organism evidence="1 2">
    <name type="scientific">Auriscalpium vulgare</name>
    <dbReference type="NCBI Taxonomy" id="40419"/>
    <lineage>
        <taxon>Eukaryota</taxon>
        <taxon>Fungi</taxon>
        <taxon>Dikarya</taxon>
        <taxon>Basidiomycota</taxon>
        <taxon>Agaricomycotina</taxon>
        <taxon>Agaricomycetes</taxon>
        <taxon>Russulales</taxon>
        <taxon>Auriscalpiaceae</taxon>
        <taxon>Auriscalpium</taxon>
    </lineage>
</organism>
<dbReference type="Proteomes" id="UP000814033">
    <property type="component" value="Unassembled WGS sequence"/>
</dbReference>
<reference evidence="1" key="1">
    <citation type="submission" date="2021-02" db="EMBL/GenBank/DDBJ databases">
        <authorList>
            <consortium name="DOE Joint Genome Institute"/>
            <person name="Ahrendt S."/>
            <person name="Looney B.P."/>
            <person name="Miyauchi S."/>
            <person name="Morin E."/>
            <person name="Drula E."/>
            <person name="Courty P.E."/>
            <person name="Chicoki N."/>
            <person name="Fauchery L."/>
            <person name="Kohler A."/>
            <person name="Kuo A."/>
            <person name="Labutti K."/>
            <person name="Pangilinan J."/>
            <person name="Lipzen A."/>
            <person name="Riley R."/>
            <person name="Andreopoulos W."/>
            <person name="He G."/>
            <person name="Johnson J."/>
            <person name="Barry K.W."/>
            <person name="Grigoriev I.V."/>
            <person name="Nagy L."/>
            <person name="Hibbett D."/>
            <person name="Henrissat B."/>
            <person name="Matheny P.B."/>
            <person name="Labbe J."/>
            <person name="Martin F."/>
        </authorList>
    </citation>
    <scope>NUCLEOTIDE SEQUENCE</scope>
    <source>
        <strain evidence="1">FP105234-sp</strain>
    </source>
</reference>
<sequence length="141" mass="15131">MSHSELDSDLYGDLYAADEFGVAEVKVEAEREPQQPQSPSAVSDTAVKPESLSPQLAPVPATAPALTPISSWDEPSSSAPVPPHVQPSPAPQTQQIPTYQDTAETDAREAPHDYQGLSVQERSVRPSEMKDEGCVQHSLPC</sequence>
<evidence type="ECO:0000313" key="1">
    <source>
        <dbReference type="EMBL" id="KAI0052670.1"/>
    </source>
</evidence>
<accession>A0ACB8S8E4</accession>
<gene>
    <name evidence="1" type="ORF">FA95DRAFT_1252434</name>
</gene>
<dbReference type="EMBL" id="MU275844">
    <property type="protein sequence ID" value="KAI0052670.1"/>
    <property type="molecule type" value="Genomic_DNA"/>
</dbReference>